<feature type="region of interest" description="Disordered" evidence="1">
    <location>
        <begin position="115"/>
        <end position="140"/>
    </location>
</feature>
<dbReference type="Proteomes" id="UP001150925">
    <property type="component" value="Unassembled WGS sequence"/>
</dbReference>
<evidence type="ECO:0000313" key="3">
    <source>
        <dbReference type="EMBL" id="KAJ1961794.1"/>
    </source>
</evidence>
<organism evidence="3 4">
    <name type="scientific">Dispira parvispora</name>
    <dbReference type="NCBI Taxonomy" id="1520584"/>
    <lineage>
        <taxon>Eukaryota</taxon>
        <taxon>Fungi</taxon>
        <taxon>Fungi incertae sedis</taxon>
        <taxon>Zoopagomycota</taxon>
        <taxon>Kickxellomycotina</taxon>
        <taxon>Dimargaritomycetes</taxon>
        <taxon>Dimargaritales</taxon>
        <taxon>Dimargaritaceae</taxon>
        <taxon>Dispira</taxon>
    </lineage>
</organism>
<comment type="caution">
    <text evidence="3">The sequence shown here is derived from an EMBL/GenBank/DDBJ whole genome shotgun (WGS) entry which is preliminary data.</text>
</comment>
<evidence type="ECO:0000256" key="1">
    <source>
        <dbReference type="SAM" id="MobiDB-lite"/>
    </source>
</evidence>
<feature type="region of interest" description="Disordered" evidence="1">
    <location>
        <begin position="30"/>
        <end position="100"/>
    </location>
</feature>
<evidence type="ECO:0000256" key="2">
    <source>
        <dbReference type="SAM" id="SignalP"/>
    </source>
</evidence>
<feature type="chain" id="PRO_5040758734" evidence="2">
    <location>
        <begin position="22"/>
        <end position="258"/>
    </location>
</feature>
<dbReference type="AlphaFoldDB" id="A0A9W8ANS9"/>
<reference evidence="3" key="1">
    <citation type="submission" date="2022-07" db="EMBL/GenBank/DDBJ databases">
        <title>Phylogenomic reconstructions and comparative analyses of Kickxellomycotina fungi.</title>
        <authorList>
            <person name="Reynolds N.K."/>
            <person name="Stajich J.E."/>
            <person name="Barry K."/>
            <person name="Grigoriev I.V."/>
            <person name="Crous P."/>
            <person name="Smith M.E."/>
        </authorList>
    </citation>
    <scope>NUCLEOTIDE SEQUENCE</scope>
    <source>
        <strain evidence="3">RSA 1196</strain>
    </source>
</reference>
<proteinExistence type="predicted"/>
<dbReference type="EMBL" id="JANBPY010001067">
    <property type="protein sequence ID" value="KAJ1961794.1"/>
    <property type="molecule type" value="Genomic_DNA"/>
</dbReference>
<keyword evidence="4" id="KW-1185">Reference proteome</keyword>
<name>A0A9W8ANS9_9FUNG</name>
<gene>
    <name evidence="3" type="ORF">IWQ62_003745</name>
</gene>
<feature type="compositionally biased region" description="Basic and acidic residues" evidence="1">
    <location>
        <begin position="30"/>
        <end position="44"/>
    </location>
</feature>
<protein>
    <submittedName>
        <fullName evidence="3">Uncharacterized protein</fullName>
    </submittedName>
</protein>
<accession>A0A9W8ANS9</accession>
<keyword evidence="2" id="KW-0732">Signal</keyword>
<sequence>MTHHYLLVIVPFLLLWGHLTAGNVEHEHINKRLKSQDQPDEKGSTRTNPMSLDFLIHSSDDQEPRSKLSYSPEKNPELVYPQRHSGKRKQLDCDISPESDQATSHCAQFGSIHSSESNLYSNDQPQSSSVPGSPSRVGYHHSHTNQALLDSEILEQSNKLKEQRSNLSREMHLFLVEQYTLPGIVRPRSKKLRGHWLDLLLGEYYTSGNSKLKEEVQRILTGPVQEGLGDKFPSNILRLEYMELQNPATIHDAASTMR</sequence>
<feature type="signal peptide" evidence="2">
    <location>
        <begin position="1"/>
        <end position="21"/>
    </location>
</feature>
<evidence type="ECO:0000313" key="4">
    <source>
        <dbReference type="Proteomes" id="UP001150925"/>
    </source>
</evidence>
<feature type="compositionally biased region" description="Low complexity" evidence="1">
    <location>
        <begin position="124"/>
        <end position="137"/>
    </location>
</feature>